<evidence type="ECO:0000313" key="2">
    <source>
        <dbReference type="Proteomes" id="UP000615446"/>
    </source>
</evidence>
<dbReference type="AlphaFoldDB" id="A0A8H3QTZ2"/>
<evidence type="ECO:0000313" key="1">
    <source>
        <dbReference type="EMBL" id="GES91851.1"/>
    </source>
</evidence>
<comment type="caution">
    <text evidence="1">The sequence shown here is derived from an EMBL/GenBank/DDBJ whole genome shotgun (WGS) entry which is preliminary data.</text>
</comment>
<dbReference type="Proteomes" id="UP000615446">
    <property type="component" value="Unassembled WGS sequence"/>
</dbReference>
<protein>
    <submittedName>
        <fullName evidence="1">Uncharacterized protein</fullName>
    </submittedName>
</protein>
<reference evidence="1" key="1">
    <citation type="submission" date="2019-10" db="EMBL/GenBank/DDBJ databases">
        <title>Conservation and host-specific expression of non-tandemly repeated heterogenous ribosome RNA gene in arbuscular mycorrhizal fungi.</title>
        <authorList>
            <person name="Maeda T."/>
            <person name="Kobayashi Y."/>
            <person name="Nakagawa T."/>
            <person name="Ezawa T."/>
            <person name="Yamaguchi K."/>
            <person name="Bino T."/>
            <person name="Nishimoto Y."/>
            <person name="Shigenobu S."/>
            <person name="Kawaguchi M."/>
        </authorList>
    </citation>
    <scope>NUCLEOTIDE SEQUENCE</scope>
    <source>
        <strain evidence="1">HR1</strain>
    </source>
</reference>
<gene>
    <name evidence="1" type="ORF">RCL2_001865300</name>
</gene>
<sequence>MTELRVFQYSIQPETLLKESGVASNKSFLVSRRKIHGYQLPGFGLLRFRAQRTLENQHPTFVFAPFIFIPSPFRFFLDFSTMPNLFENELY</sequence>
<dbReference type="EMBL" id="BLAL01000208">
    <property type="protein sequence ID" value="GES91851.1"/>
    <property type="molecule type" value="Genomic_DNA"/>
</dbReference>
<organism evidence="1 2">
    <name type="scientific">Rhizophagus clarus</name>
    <dbReference type="NCBI Taxonomy" id="94130"/>
    <lineage>
        <taxon>Eukaryota</taxon>
        <taxon>Fungi</taxon>
        <taxon>Fungi incertae sedis</taxon>
        <taxon>Mucoromycota</taxon>
        <taxon>Glomeromycotina</taxon>
        <taxon>Glomeromycetes</taxon>
        <taxon>Glomerales</taxon>
        <taxon>Glomeraceae</taxon>
        <taxon>Rhizophagus</taxon>
    </lineage>
</organism>
<proteinExistence type="predicted"/>
<accession>A0A8H3QTZ2</accession>
<name>A0A8H3QTZ2_9GLOM</name>